<evidence type="ECO:0000313" key="2">
    <source>
        <dbReference type="Proteomes" id="UP000000305"/>
    </source>
</evidence>
<dbReference type="AlphaFoldDB" id="E9G9R4"/>
<reference evidence="1 2" key="1">
    <citation type="journal article" date="2011" name="Science">
        <title>The ecoresponsive genome of Daphnia pulex.</title>
        <authorList>
            <person name="Colbourne J.K."/>
            <person name="Pfrender M.E."/>
            <person name="Gilbert D."/>
            <person name="Thomas W.K."/>
            <person name="Tucker A."/>
            <person name="Oakley T.H."/>
            <person name="Tokishita S."/>
            <person name="Aerts A."/>
            <person name="Arnold G.J."/>
            <person name="Basu M.K."/>
            <person name="Bauer D.J."/>
            <person name="Caceres C.E."/>
            <person name="Carmel L."/>
            <person name="Casola C."/>
            <person name="Choi J.H."/>
            <person name="Detter J.C."/>
            <person name="Dong Q."/>
            <person name="Dusheyko S."/>
            <person name="Eads B.D."/>
            <person name="Frohlich T."/>
            <person name="Geiler-Samerotte K.A."/>
            <person name="Gerlach D."/>
            <person name="Hatcher P."/>
            <person name="Jogdeo S."/>
            <person name="Krijgsveld J."/>
            <person name="Kriventseva E.V."/>
            <person name="Kultz D."/>
            <person name="Laforsch C."/>
            <person name="Lindquist E."/>
            <person name="Lopez J."/>
            <person name="Manak J.R."/>
            <person name="Muller J."/>
            <person name="Pangilinan J."/>
            <person name="Patwardhan R.P."/>
            <person name="Pitluck S."/>
            <person name="Pritham E.J."/>
            <person name="Rechtsteiner A."/>
            <person name="Rho M."/>
            <person name="Rogozin I.B."/>
            <person name="Sakarya O."/>
            <person name="Salamov A."/>
            <person name="Schaack S."/>
            <person name="Shapiro H."/>
            <person name="Shiga Y."/>
            <person name="Skalitzky C."/>
            <person name="Smith Z."/>
            <person name="Souvorov A."/>
            <person name="Sung W."/>
            <person name="Tang Z."/>
            <person name="Tsuchiya D."/>
            <person name="Tu H."/>
            <person name="Vos H."/>
            <person name="Wang M."/>
            <person name="Wolf Y.I."/>
            <person name="Yamagata H."/>
            <person name="Yamada T."/>
            <person name="Ye Y."/>
            <person name="Shaw J.R."/>
            <person name="Andrews J."/>
            <person name="Crease T.J."/>
            <person name="Tang H."/>
            <person name="Lucas S.M."/>
            <person name="Robertson H.M."/>
            <person name="Bork P."/>
            <person name="Koonin E.V."/>
            <person name="Zdobnov E.M."/>
            <person name="Grigoriev I.V."/>
            <person name="Lynch M."/>
            <person name="Boore J.L."/>
        </authorList>
    </citation>
    <scope>NUCLEOTIDE SEQUENCE [LARGE SCALE GENOMIC DNA]</scope>
</reference>
<gene>
    <name evidence="1" type="ORF">DAPPUDRAFT_100205</name>
</gene>
<accession>E9G9R4</accession>
<dbReference type="Proteomes" id="UP000000305">
    <property type="component" value="Unassembled WGS sequence"/>
</dbReference>
<dbReference type="EMBL" id="GL732536">
    <property type="protein sequence ID" value="EFX83839.1"/>
    <property type="molecule type" value="Genomic_DNA"/>
</dbReference>
<protein>
    <submittedName>
        <fullName evidence="1">Uncharacterized protein</fullName>
    </submittedName>
</protein>
<dbReference type="OrthoDB" id="6371802at2759"/>
<dbReference type="HOGENOM" id="CLU_1827236_0_0_1"/>
<sequence length="141" mass="15698">MKTKICLKLADFTGTSSSVFLREVVSLLSLFHRFKSNKSSFKNAKDFMDAIKYYDEKLGPLPSSEPSALSWTLTENSKQTANTTGPSSSKKIRISALYGDVLHAEPATNGTPEELLEAEIEKFLAIPRLSADEMEELDMSW</sequence>
<evidence type="ECO:0000313" key="1">
    <source>
        <dbReference type="EMBL" id="EFX83839.1"/>
    </source>
</evidence>
<dbReference type="KEGG" id="dpx:DAPPUDRAFT_100205"/>
<organism evidence="1 2">
    <name type="scientific">Daphnia pulex</name>
    <name type="common">Water flea</name>
    <dbReference type="NCBI Taxonomy" id="6669"/>
    <lineage>
        <taxon>Eukaryota</taxon>
        <taxon>Metazoa</taxon>
        <taxon>Ecdysozoa</taxon>
        <taxon>Arthropoda</taxon>
        <taxon>Crustacea</taxon>
        <taxon>Branchiopoda</taxon>
        <taxon>Diplostraca</taxon>
        <taxon>Cladocera</taxon>
        <taxon>Anomopoda</taxon>
        <taxon>Daphniidae</taxon>
        <taxon>Daphnia</taxon>
    </lineage>
</organism>
<proteinExistence type="predicted"/>
<name>E9G9R4_DAPPU</name>
<dbReference type="InParanoid" id="E9G9R4"/>
<keyword evidence="2" id="KW-1185">Reference proteome</keyword>